<gene>
    <name evidence="1" type="ORF">CLUMA_CG010107</name>
</gene>
<accession>A0A1J1I9C4</accession>
<dbReference type="Proteomes" id="UP000183832">
    <property type="component" value="Unassembled WGS sequence"/>
</dbReference>
<organism evidence="1 2">
    <name type="scientific">Clunio marinus</name>
    <dbReference type="NCBI Taxonomy" id="568069"/>
    <lineage>
        <taxon>Eukaryota</taxon>
        <taxon>Metazoa</taxon>
        <taxon>Ecdysozoa</taxon>
        <taxon>Arthropoda</taxon>
        <taxon>Hexapoda</taxon>
        <taxon>Insecta</taxon>
        <taxon>Pterygota</taxon>
        <taxon>Neoptera</taxon>
        <taxon>Endopterygota</taxon>
        <taxon>Diptera</taxon>
        <taxon>Nematocera</taxon>
        <taxon>Chironomoidea</taxon>
        <taxon>Chironomidae</taxon>
        <taxon>Clunio</taxon>
    </lineage>
</organism>
<proteinExistence type="predicted"/>
<dbReference type="AlphaFoldDB" id="A0A1J1I9C4"/>
<name>A0A1J1I9C4_9DIPT</name>
<sequence>MWKYPLRVNSKRKSTNHRRIMKVILKTGFNCHKPFMLNKDKVQLTIGLLKSHKDEKEVSFSSRGLSLKATRVQTHSLMVEPRLKPPLALYEKTA</sequence>
<keyword evidence="2" id="KW-1185">Reference proteome</keyword>
<reference evidence="1 2" key="1">
    <citation type="submission" date="2015-04" db="EMBL/GenBank/DDBJ databases">
        <authorList>
            <person name="Syromyatnikov M.Y."/>
            <person name="Popov V.N."/>
        </authorList>
    </citation>
    <scope>NUCLEOTIDE SEQUENCE [LARGE SCALE GENOMIC DNA]</scope>
</reference>
<evidence type="ECO:0000313" key="1">
    <source>
        <dbReference type="EMBL" id="CRK96869.1"/>
    </source>
</evidence>
<dbReference type="EMBL" id="CVRI01000044">
    <property type="protein sequence ID" value="CRK96869.1"/>
    <property type="molecule type" value="Genomic_DNA"/>
</dbReference>
<evidence type="ECO:0000313" key="2">
    <source>
        <dbReference type="Proteomes" id="UP000183832"/>
    </source>
</evidence>
<protein>
    <submittedName>
        <fullName evidence="1">CLUMA_CG010107, isoform A</fullName>
    </submittedName>
</protein>